<dbReference type="InterPro" id="IPR021109">
    <property type="entry name" value="Peptidase_aspartic_dom_sf"/>
</dbReference>
<evidence type="ECO:0008006" key="3">
    <source>
        <dbReference type="Google" id="ProtNLM"/>
    </source>
</evidence>
<dbReference type="Proteomes" id="UP000308197">
    <property type="component" value="Unassembled WGS sequence"/>
</dbReference>
<dbReference type="EMBL" id="ML211469">
    <property type="protein sequence ID" value="TFK82588.1"/>
    <property type="molecule type" value="Genomic_DNA"/>
</dbReference>
<dbReference type="InParanoid" id="A0A5C3P1U8"/>
<organism evidence="1 2">
    <name type="scientific">Polyporus arcularius HHB13444</name>
    <dbReference type="NCBI Taxonomy" id="1314778"/>
    <lineage>
        <taxon>Eukaryota</taxon>
        <taxon>Fungi</taxon>
        <taxon>Dikarya</taxon>
        <taxon>Basidiomycota</taxon>
        <taxon>Agaricomycotina</taxon>
        <taxon>Agaricomycetes</taxon>
        <taxon>Polyporales</taxon>
        <taxon>Polyporaceae</taxon>
        <taxon>Polyporus</taxon>
    </lineage>
</organism>
<protein>
    <recommendedName>
        <fullName evidence="3">Peptidase A1 domain-containing protein</fullName>
    </recommendedName>
</protein>
<sequence length="516" mass="58249">MPTDCKPNTYMSPSENTTCHEAWYTVRLILSAEPGSDLEPMNGHEYKLAVDTGDGSFWFYAKDFVQCIKLNIPAEFLDDMEDSIVCDWSDATAEFKQKYALRAVIPASTAPIRELRSLDYYDGGSLNVARWPASRACDIPFVAPMWDWVNGKPGYMGDYKLRFARVLAMAVDKETAAQGNDGNLGMGVPGYRAPWQNTSSADRVTFFDILNEGVGLVSKPMCLFMRLLAPNGHRLAHANQRVQSFVYYGVGSPCGYLRPGDEKIMTPDCTAPLYIFPDLLNGNSYRWWSLQLLSLTLLEPLNANPNYATLEPTDWLQRRIPIKEANDGTGTLNGIRVMFDSGSMSSVLPQWILRIIWTQWFHMQAEQYPNTSAQWLYHHRDFSKHDILFEFRDCFGKVELVRCNAQEFLTSPWAAPGPQGGTMACLVQSATETSIDLLDEPWILGLNFFWAAMLRLDATHRGDRPIPGQSTPYIQFAPQRIVRNGQKVAGPWDLELHAHLPPRMQATLRGQPELLV</sequence>
<accession>A0A5C3P1U8</accession>
<keyword evidence="2" id="KW-1185">Reference proteome</keyword>
<evidence type="ECO:0000313" key="2">
    <source>
        <dbReference type="Proteomes" id="UP000308197"/>
    </source>
</evidence>
<proteinExistence type="predicted"/>
<gene>
    <name evidence="1" type="ORF">K466DRAFT_295837</name>
</gene>
<name>A0A5C3P1U8_9APHY</name>
<reference evidence="1 2" key="1">
    <citation type="journal article" date="2019" name="Nat. Ecol. Evol.">
        <title>Megaphylogeny resolves global patterns of mushroom evolution.</title>
        <authorList>
            <person name="Varga T."/>
            <person name="Krizsan K."/>
            <person name="Foldi C."/>
            <person name="Dima B."/>
            <person name="Sanchez-Garcia M."/>
            <person name="Sanchez-Ramirez S."/>
            <person name="Szollosi G.J."/>
            <person name="Szarkandi J.G."/>
            <person name="Papp V."/>
            <person name="Albert L."/>
            <person name="Andreopoulos W."/>
            <person name="Angelini C."/>
            <person name="Antonin V."/>
            <person name="Barry K.W."/>
            <person name="Bougher N.L."/>
            <person name="Buchanan P."/>
            <person name="Buyck B."/>
            <person name="Bense V."/>
            <person name="Catcheside P."/>
            <person name="Chovatia M."/>
            <person name="Cooper J."/>
            <person name="Damon W."/>
            <person name="Desjardin D."/>
            <person name="Finy P."/>
            <person name="Geml J."/>
            <person name="Haridas S."/>
            <person name="Hughes K."/>
            <person name="Justo A."/>
            <person name="Karasinski D."/>
            <person name="Kautmanova I."/>
            <person name="Kiss B."/>
            <person name="Kocsube S."/>
            <person name="Kotiranta H."/>
            <person name="LaButti K.M."/>
            <person name="Lechner B.E."/>
            <person name="Liimatainen K."/>
            <person name="Lipzen A."/>
            <person name="Lukacs Z."/>
            <person name="Mihaltcheva S."/>
            <person name="Morgado L.N."/>
            <person name="Niskanen T."/>
            <person name="Noordeloos M.E."/>
            <person name="Ohm R.A."/>
            <person name="Ortiz-Santana B."/>
            <person name="Ovrebo C."/>
            <person name="Racz N."/>
            <person name="Riley R."/>
            <person name="Savchenko A."/>
            <person name="Shiryaev A."/>
            <person name="Soop K."/>
            <person name="Spirin V."/>
            <person name="Szebenyi C."/>
            <person name="Tomsovsky M."/>
            <person name="Tulloss R.E."/>
            <person name="Uehling J."/>
            <person name="Grigoriev I.V."/>
            <person name="Vagvolgyi C."/>
            <person name="Papp T."/>
            <person name="Martin F.M."/>
            <person name="Miettinen O."/>
            <person name="Hibbett D.S."/>
            <person name="Nagy L.G."/>
        </authorList>
    </citation>
    <scope>NUCLEOTIDE SEQUENCE [LARGE SCALE GENOMIC DNA]</scope>
    <source>
        <strain evidence="1 2">HHB13444</strain>
    </source>
</reference>
<evidence type="ECO:0000313" key="1">
    <source>
        <dbReference type="EMBL" id="TFK82588.1"/>
    </source>
</evidence>
<dbReference type="AlphaFoldDB" id="A0A5C3P1U8"/>
<dbReference type="SUPFAM" id="SSF50630">
    <property type="entry name" value="Acid proteases"/>
    <property type="match status" value="1"/>
</dbReference>